<proteinExistence type="predicted"/>
<dbReference type="EMBL" id="JANJYI010000005">
    <property type="protein sequence ID" value="KAK2649082.1"/>
    <property type="molecule type" value="Genomic_DNA"/>
</dbReference>
<keyword evidence="2" id="KW-1185">Reference proteome</keyword>
<evidence type="ECO:0000313" key="1">
    <source>
        <dbReference type="EMBL" id="KAK2649082.1"/>
    </source>
</evidence>
<evidence type="ECO:0000313" key="2">
    <source>
        <dbReference type="Proteomes" id="UP001280121"/>
    </source>
</evidence>
<dbReference type="Proteomes" id="UP001280121">
    <property type="component" value="Unassembled WGS sequence"/>
</dbReference>
<reference evidence="1" key="1">
    <citation type="journal article" date="2023" name="Plant J.">
        <title>Genome sequences and population genomics provide insights into the demographic history, inbreeding, and mutation load of two 'living fossil' tree species of Dipteronia.</title>
        <authorList>
            <person name="Feng Y."/>
            <person name="Comes H.P."/>
            <person name="Chen J."/>
            <person name="Zhu S."/>
            <person name="Lu R."/>
            <person name="Zhang X."/>
            <person name="Li P."/>
            <person name="Qiu J."/>
            <person name="Olsen K.M."/>
            <person name="Qiu Y."/>
        </authorList>
    </citation>
    <scope>NUCLEOTIDE SEQUENCE</scope>
    <source>
        <strain evidence="1">KIB01</strain>
    </source>
</reference>
<name>A0AAD9X0F7_9ROSI</name>
<organism evidence="1 2">
    <name type="scientific">Dipteronia dyeriana</name>
    <dbReference type="NCBI Taxonomy" id="168575"/>
    <lineage>
        <taxon>Eukaryota</taxon>
        <taxon>Viridiplantae</taxon>
        <taxon>Streptophyta</taxon>
        <taxon>Embryophyta</taxon>
        <taxon>Tracheophyta</taxon>
        <taxon>Spermatophyta</taxon>
        <taxon>Magnoliopsida</taxon>
        <taxon>eudicotyledons</taxon>
        <taxon>Gunneridae</taxon>
        <taxon>Pentapetalae</taxon>
        <taxon>rosids</taxon>
        <taxon>malvids</taxon>
        <taxon>Sapindales</taxon>
        <taxon>Sapindaceae</taxon>
        <taxon>Hippocastanoideae</taxon>
        <taxon>Acereae</taxon>
        <taxon>Dipteronia</taxon>
    </lineage>
</organism>
<sequence>MSRLQNNKLKDDFDSINEHLVLLKQLLQLEKYAAKVYTRHTFAWVRDEINSEAKLSIVNCIDDMDNVMYTFRKFVGGDTTWTVRYTPSTNRHSVLSCI</sequence>
<dbReference type="AlphaFoldDB" id="A0AAD9X0F7"/>
<gene>
    <name evidence="1" type="ORF">Ddye_016571</name>
</gene>
<protein>
    <submittedName>
        <fullName evidence="1">Uncharacterized protein</fullName>
    </submittedName>
</protein>
<accession>A0AAD9X0F7</accession>
<comment type="caution">
    <text evidence="1">The sequence shown here is derived from an EMBL/GenBank/DDBJ whole genome shotgun (WGS) entry which is preliminary data.</text>
</comment>